<evidence type="ECO:0000256" key="7">
    <source>
        <dbReference type="ARBA" id="ARBA00023136"/>
    </source>
</evidence>
<dbReference type="EMBL" id="JAZDUA010000262">
    <property type="protein sequence ID" value="KAK7862728.1"/>
    <property type="molecule type" value="Genomic_DNA"/>
</dbReference>
<dbReference type="AlphaFoldDB" id="A0AAN9VSZ0"/>
<comment type="caution">
    <text evidence="11">The sequence shown here is derived from an EMBL/GenBank/DDBJ whole genome shotgun (WGS) entry which is preliminary data.</text>
</comment>
<keyword evidence="8 9" id="KW-0325">Glycoprotein</keyword>
<evidence type="ECO:0000256" key="5">
    <source>
        <dbReference type="ARBA" id="ARBA00022989"/>
    </source>
</evidence>
<keyword evidence="6 9" id="KW-0333">Golgi apparatus</keyword>
<feature type="transmembrane region" description="Helical" evidence="9">
    <location>
        <begin position="61"/>
        <end position="81"/>
    </location>
</feature>
<evidence type="ECO:0000256" key="4">
    <source>
        <dbReference type="ARBA" id="ARBA00022692"/>
    </source>
</evidence>
<evidence type="ECO:0000313" key="12">
    <source>
        <dbReference type="Proteomes" id="UP001378592"/>
    </source>
</evidence>
<dbReference type="GO" id="GO:0000139">
    <property type="term" value="C:Golgi membrane"/>
    <property type="evidence" value="ECO:0007669"/>
    <property type="project" value="UniProtKB-SubCell"/>
</dbReference>
<dbReference type="EC" id="2.8.2.-" evidence="9"/>
<feature type="compositionally biased region" description="Acidic residues" evidence="10">
    <location>
        <begin position="117"/>
        <end position="131"/>
    </location>
</feature>
<keyword evidence="3 9" id="KW-0808">Transferase</keyword>
<dbReference type="InterPro" id="IPR005331">
    <property type="entry name" value="Sulfotransferase"/>
</dbReference>
<feature type="compositionally biased region" description="Pro residues" evidence="10">
    <location>
        <begin position="278"/>
        <end position="289"/>
    </location>
</feature>
<keyword evidence="5 9" id="KW-1133">Transmembrane helix</keyword>
<dbReference type="GO" id="GO:0008146">
    <property type="term" value="F:sulfotransferase activity"/>
    <property type="evidence" value="ECO:0007669"/>
    <property type="project" value="InterPro"/>
</dbReference>
<accession>A0AAN9VSZ0</accession>
<keyword evidence="9" id="KW-0735">Signal-anchor</keyword>
<comment type="similarity">
    <text evidence="2 9">Belongs to the sulfotransferase 2 family.</text>
</comment>
<keyword evidence="12" id="KW-1185">Reference proteome</keyword>
<dbReference type="InterPro" id="IPR018011">
    <property type="entry name" value="Carb_sulfotrans_8-10"/>
</dbReference>
<evidence type="ECO:0000256" key="10">
    <source>
        <dbReference type="SAM" id="MobiDB-lite"/>
    </source>
</evidence>
<evidence type="ECO:0000256" key="6">
    <source>
        <dbReference type="ARBA" id="ARBA00023034"/>
    </source>
</evidence>
<keyword evidence="7 9" id="KW-0472">Membrane</keyword>
<reference evidence="11 12" key="1">
    <citation type="submission" date="2024-03" db="EMBL/GenBank/DDBJ databases">
        <title>The genome assembly and annotation of the cricket Gryllus longicercus Weissman &amp; Gray.</title>
        <authorList>
            <person name="Szrajer S."/>
            <person name="Gray D."/>
            <person name="Ylla G."/>
        </authorList>
    </citation>
    <scope>NUCLEOTIDE SEQUENCE [LARGE SCALE GENOMIC DNA]</scope>
    <source>
        <strain evidence="11">DAG 2021-001</strain>
        <tissue evidence="11">Whole body minus gut</tissue>
    </source>
</reference>
<dbReference type="Proteomes" id="UP001378592">
    <property type="component" value="Unassembled WGS sequence"/>
</dbReference>
<evidence type="ECO:0000256" key="3">
    <source>
        <dbReference type="ARBA" id="ARBA00022679"/>
    </source>
</evidence>
<comment type="subcellular location">
    <subcellularLocation>
        <location evidence="1 9">Golgi apparatus membrane</location>
        <topology evidence="1 9">Single-pass type II membrane protein</topology>
    </subcellularLocation>
</comment>
<evidence type="ECO:0000256" key="1">
    <source>
        <dbReference type="ARBA" id="ARBA00004323"/>
    </source>
</evidence>
<gene>
    <name evidence="11" type="ORF">R5R35_005995</name>
</gene>
<organism evidence="11 12">
    <name type="scientific">Gryllus longicercus</name>
    <dbReference type="NCBI Taxonomy" id="2509291"/>
    <lineage>
        <taxon>Eukaryota</taxon>
        <taxon>Metazoa</taxon>
        <taxon>Ecdysozoa</taxon>
        <taxon>Arthropoda</taxon>
        <taxon>Hexapoda</taxon>
        <taxon>Insecta</taxon>
        <taxon>Pterygota</taxon>
        <taxon>Neoptera</taxon>
        <taxon>Polyneoptera</taxon>
        <taxon>Orthoptera</taxon>
        <taxon>Ensifera</taxon>
        <taxon>Gryllidea</taxon>
        <taxon>Grylloidea</taxon>
        <taxon>Gryllidae</taxon>
        <taxon>Gryllinae</taxon>
        <taxon>Gryllus</taxon>
    </lineage>
</organism>
<name>A0AAN9VSZ0_9ORTH</name>
<dbReference type="Pfam" id="PF03567">
    <property type="entry name" value="Sulfotransfer_2"/>
    <property type="match status" value="1"/>
</dbReference>
<evidence type="ECO:0000256" key="9">
    <source>
        <dbReference type="RuleBase" id="RU364020"/>
    </source>
</evidence>
<dbReference type="PANTHER" id="PTHR12137:SF30">
    <property type="entry name" value="CARBOHYDRATE SULFOTRANSFERASE"/>
    <property type="match status" value="1"/>
</dbReference>
<proteinExistence type="inferred from homology"/>
<feature type="region of interest" description="Disordered" evidence="10">
    <location>
        <begin position="110"/>
        <end position="132"/>
    </location>
</feature>
<evidence type="ECO:0000256" key="8">
    <source>
        <dbReference type="ARBA" id="ARBA00023180"/>
    </source>
</evidence>
<sequence>MSARLGATAAARAPLLPPPRAPAPAPPALLLRLLPCAGAGAAAGAGPGAPGGPRTRHLVQLLALLLAASGYGLLLASSALAPAQLPPLPSAAPAPAIAGPALAQQAVLPRPAAAAAAEEEEGGGEGEEEGGLDARALEAEMEARRRRVWKVCAERGLQREGEPNAWEFFIDSHHSLVWCNVFKAASTAWLYNFNLLAGYSESFLRRSLKMPLVLARARYPRPTPQQLRAALPDSLSFLIVRDPFERLLSAYRNKFEGLRNRFYRKLGREISSRQPRRASPPPPPPPPHPNAVDAGDAPDPRLPGPTFEQFVDHVIATGLRAHKPKFDEHWAPYYRFCTPCHVNFTVIAKVETLSRDEEYIIERAGLRGALLATARRRERPRKVTNRARGAKATADLVARYYATLTRAQLRDLYRIYGTDFDLFGYNASKYFDLARPDPA</sequence>
<keyword evidence="9" id="KW-0119">Carbohydrate metabolism</keyword>
<evidence type="ECO:0000256" key="2">
    <source>
        <dbReference type="ARBA" id="ARBA00006339"/>
    </source>
</evidence>
<dbReference type="PANTHER" id="PTHR12137">
    <property type="entry name" value="CARBOHYDRATE SULFOTRANSFERASE"/>
    <property type="match status" value="1"/>
</dbReference>
<dbReference type="GO" id="GO:0016051">
    <property type="term" value="P:carbohydrate biosynthetic process"/>
    <property type="evidence" value="ECO:0007669"/>
    <property type="project" value="InterPro"/>
</dbReference>
<evidence type="ECO:0000313" key="11">
    <source>
        <dbReference type="EMBL" id="KAK7862728.1"/>
    </source>
</evidence>
<keyword evidence="4 9" id="KW-0812">Transmembrane</keyword>
<protein>
    <recommendedName>
        <fullName evidence="9">Carbohydrate sulfotransferase</fullName>
        <ecNumber evidence="9">2.8.2.-</ecNumber>
    </recommendedName>
</protein>
<feature type="region of interest" description="Disordered" evidence="10">
    <location>
        <begin position="271"/>
        <end position="303"/>
    </location>
</feature>